<dbReference type="EMBL" id="JALLAZ020001691">
    <property type="protein sequence ID" value="KAL3767890.1"/>
    <property type="molecule type" value="Genomic_DNA"/>
</dbReference>
<organism evidence="2 3">
    <name type="scientific">Stephanodiscus triporus</name>
    <dbReference type="NCBI Taxonomy" id="2934178"/>
    <lineage>
        <taxon>Eukaryota</taxon>
        <taxon>Sar</taxon>
        <taxon>Stramenopiles</taxon>
        <taxon>Ochrophyta</taxon>
        <taxon>Bacillariophyta</taxon>
        <taxon>Coscinodiscophyceae</taxon>
        <taxon>Thalassiosirophycidae</taxon>
        <taxon>Stephanodiscales</taxon>
        <taxon>Stephanodiscaceae</taxon>
        <taxon>Stephanodiscus</taxon>
    </lineage>
</organism>
<feature type="region of interest" description="Disordered" evidence="1">
    <location>
        <begin position="395"/>
        <end position="414"/>
    </location>
</feature>
<dbReference type="Proteomes" id="UP001530315">
    <property type="component" value="Unassembled WGS sequence"/>
</dbReference>
<keyword evidence="3" id="KW-1185">Reference proteome</keyword>
<reference evidence="2 3" key="1">
    <citation type="submission" date="2024-10" db="EMBL/GenBank/DDBJ databases">
        <title>Updated reference genomes for cyclostephanoid diatoms.</title>
        <authorList>
            <person name="Roberts W.R."/>
            <person name="Alverson A.J."/>
        </authorList>
    </citation>
    <scope>NUCLEOTIDE SEQUENCE [LARGE SCALE GENOMIC DNA]</scope>
    <source>
        <strain evidence="2 3">AJA276-08</strain>
    </source>
</reference>
<accession>A0ABD3MVD4</accession>
<feature type="compositionally biased region" description="Low complexity" evidence="1">
    <location>
        <begin position="110"/>
        <end position="134"/>
    </location>
</feature>
<protein>
    <submittedName>
        <fullName evidence="2">Uncharacterized protein</fullName>
    </submittedName>
</protein>
<feature type="region of interest" description="Disordered" evidence="1">
    <location>
        <begin position="223"/>
        <end position="329"/>
    </location>
</feature>
<feature type="compositionally biased region" description="Low complexity" evidence="1">
    <location>
        <begin position="660"/>
        <end position="676"/>
    </location>
</feature>
<evidence type="ECO:0000313" key="2">
    <source>
        <dbReference type="EMBL" id="KAL3767890.1"/>
    </source>
</evidence>
<feature type="region of interest" description="Disordered" evidence="1">
    <location>
        <begin position="110"/>
        <end position="211"/>
    </location>
</feature>
<feature type="compositionally biased region" description="Polar residues" evidence="1">
    <location>
        <begin position="442"/>
        <end position="477"/>
    </location>
</feature>
<evidence type="ECO:0000256" key="1">
    <source>
        <dbReference type="SAM" id="MobiDB-lite"/>
    </source>
</evidence>
<feature type="region of interest" description="Disordered" evidence="1">
    <location>
        <begin position="1"/>
        <end position="41"/>
    </location>
</feature>
<feature type="compositionally biased region" description="Low complexity" evidence="1">
    <location>
        <begin position="153"/>
        <end position="183"/>
    </location>
</feature>
<name>A0ABD3MVD4_9STRA</name>
<feature type="region of interest" description="Disordered" evidence="1">
    <location>
        <begin position="341"/>
        <end position="374"/>
    </location>
</feature>
<sequence length="855" mass="90589">MRTHRVGAMPQRPKGDPRQHDQSHQGRGTAMTGGGENNRARVHSGMSLEDLKRETAYRLAQSDGLGDGSPGGLDDLAGAGVGAGVVVVRESPRHHHHRCHHHLHAVPAVAHYQQQQQQQQHGRAHRQQQQQQLGQHHHSYIIRGGEPSPPAPAAAIVPGRQQQQQWRDQGGERQPQQQQQQQQRFSTPWTTPMRGGGRHHHPHATTAATTTTTTIATALRDRGSAENSVGSADLTQHFSPGGGGGGGSSSPREARGMGVGGGVVRRTPPSPSASKGNHHRGTTSSSTSTTTRHHHGGGGGGGRQQDPNSARGIGGGQRASSVGGRRTPVLGDRAMEGQVLFASPKSGNGGRPGCRPRTVTSPNHIGPQSPDQQFLGGYSKASGVGAAVGVGVGGAYHGNNKDHHKQQQHQSKLPHGLTVQELKEMTRARLAAEAEVGYPDGSSDQSVHSSGTRGSSMGSDQFARTNNSEFNYPNQGIGSRPYQGRQTMQQMQARNSPHYIHPRHPSPVLGPGPFHIKGNPTSPAFGGDTWETASATSSTIASEYQQHADSMYRHDTTTSFASPMGDSNAIISNRGRAFSAGATNVAPYSFERHQAAYYDSVSSSTAAANRQRCATVSPPVMSRPHEDYRYLFSNNDRERLAIPPLSEPRLRSRTAGGVDAFSSPSRASPPASAFVPIGRTNDRSLPNSPHRNFVRSKFGYGDRAFSSGSAASGHGDLPSSMAEAVLGSVTSVSAPGEPIGGQVILASPFRATDRETDIPFRESGGSGLMQESSVGMSLFSSGFESKNIFTCNSGDRMSVGTHSWGGSEDGPPQDGLSDDFSYLLNLSGFNGPPLRGRAATEPVWFGGSDTLLVHD</sequence>
<proteinExistence type="predicted"/>
<feature type="compositionally biased region" description="Polar residues" evidence="1">
    <location>
        <begin position="225"/>
        <end position="238"/>
    </location>
</feature>
<gene>
    <name evidence="2" type="ORF">ACHAW5_010133</name>
</gene>
<feature type="region of interest" description="Disordered" evidence="1">
    <location>
        <begin position="651"/>
        <end position="690"/>
    </location>
</feature>
<dbReference type="AlphaFoldDB" id="A0ABD3MVD4"/>
<feature type="region of interest" description="Disordered" evidence="1">
    <location>
        <begin position="436"/>
        <end position="478"/>
    </location>
</feature>
<comment type="caution">
    <text evidence="2">The sequence shown here is derived from an EMBL/GenBank/DDBJ whole genome shotgun (WGS) entry which is preliminary data.</text>
</comment>
<feature type="compositionally biased region" description="Basic and acidic residues" evidence="1">
    <location>
        <begin position="13"/>
        <end position="24"/>
    </location>
</feature>
<evidence type="ECO:0000313" key="3">
    <source>
        <dbReference type="Proteomes" id="UP001530315"/>
    </source>
</evidence>